<reference evidence="1 2" key="1">
    <citation type="submission" date="2015-01" db="EMBL/GenBank/DDBJ databases">
        <title>Genome of allotetraploid Gossypium barbadense reveals genomic plasticity and fiber elongation in cotton evolution.</title>
        <authorList>
            <person name="Chen X."/>
            <person name="Liu X."/>
            <person name="Zhao B."/>
            <person name="Zheng H."/>
            <person name="Hu Y."/>
            <person name="Lu G."/>
            <person name="Yang C."/>
            <person name="Chen J."/>
            <person name="Shan C."/>
            <person name="Zhang L."/>
            <person name="Zhou Y."/>
            <person name="Wang L."/>
            <person name="Guo W."/>
            <person name="Bai Y."/>
            <person name="Ruan J."/>
            <person name="Shangguan X."/>
            <person name="Mao Y."/>
            <person name="Jiang J."/>
            <person name="Zhu Y."/>
            <person name="Lei J."/>
            <person name="Kang H."/>
            <person name="Chen S."/>
            <person name="He X."/>
            <person name="Wang R."/>
            <person name="Wang Y."/>
            <person name="Chen J."/>
            <person name="Wang L."/>
            <person name="Yu S."/>
            <person name="Wang B."/>
            <person name="Wei J."/>
            <person name="Song S."/>
            <person name="Lu X."/>
            <person name="Gao Z."/>
            <person name="Gu W."/>
            <person name="Deng X."/>
            <person name="Ma D."/>
            <person name="Wang S."/>
            <person name="Liang W."/>
            <person name="Fang L."/>
            <person name="Cai C."/>
            <person name="Zhu X."/>
            <person name="Zhou B."/>
            <person name="Zhang Y."/>
            <person name="Chen Z."/>
            <person name="Xu S."/>
            <person name="Zhu R."/>
            <person name="Wang S."/>
            <person name="Zhang T."/>
            <person name="Zhao G."/>
        </authorList>
    </citation>
    <scope>NUCLEOTIDE SEQUENCE [LARGE SCALE GENOMIC DNA]</scope>
    <source>
        <strain evidence="2">cv. Xinhai21</strain>
        <tissue evidence="1">Leaf</tissue>
    </source>
</reference>
<evidence type="ECO:0000313" key="2">
    <source>
        <dbReference type="Proteomes" id="UP000239757"/>
    </source>
</evidence>
<dbReference type="AlphaFoldDB" id="A0A2P5VYK0"/>
<protein>
    <submittedName>
        <fullName evidence="1">Uncharacterized protein</fullName>
    </submittedName>
</protein>
<dbReference type="EMBL" id="KZ670113">
    <property type="protein sequence ID" value="PPR83899.1"/>
    <property type="molecule type" value="Genomic_DNA"/>
</dbReference>
<gene>
    <name evidence="1" type="ORF">GOBAR_AA36813</name>
</gene>
<accession>A0A2P5VYK0</accession>
<sequence length="82" mass="9058">MRKGEGIALKVSNVIRASVNHESELDDRAVCKGLFKSVESKIRPGGHVKNVLSCLEEVTSWVLGARVVRIERPWPLDYLAGS</sequence>
<dbReference type="Proteomes" id="UP000239757">
    <property type="component" value="Unassembled WGS sequence"/>
</dbReference>
<proteinExistence type="predicted"/>
<organism evidence="1 2">
    <name type="scientific">Gossypium barbadense</name>
    <name type="common">Sea Island cotton</name>
    <name type="synonym">Hibiscus barbadensis</name>
    <dbReference type="NCBI Taxonomy" id="3634"/>
    <lineage>
        <taxon>Eukaryota</taxon>
        <taxon>Viridiplantae</taxon>
        <taxon>Streptophyta</taxon>
        <taxon>Embryophyta</taxon>
        <taxon>Tracheophyta</taxon>
        <taxon>Spermatophyta</taxon>
        <taxon>Magnoliopsida</taxon>
        <taxon>eudicotyledons</taxon>
        <taxon>Gunneridae</taxon>
        <taxon>Pentapetalae</taxon>
        <taxon>rosids</taxon>
        <taxon>malvids</taxon>
        <taxon>Malvales</taxon>
        <taxon>Malvaceae</taxon>
        <taxon>Malvoideae</taxon>
        <taxon>Gossypium</taxon>
    </lineage>
</organism>
<evidence type="ECO:0000313" key="1">
    <source>
        <dbReference type="EMBL" id="PPR83899.1"/>
    </source>
</evidence>
<name>A0A2P5VYK0_GOSBA</name>